<keyword evidence="2" id="KW-1185">Reference proteome</keyword>
<sequence>MVKSILQRNKLYNTKACIDLDNILTVDDKRNILENHMKVSNKSETHSNDTEINNIDDLKPVELEENDILEIIKTEPFTGFPLMASNFCSDRKHFNKGKKYFTNPPTYLLGEIHDLFIHPYVSKAILLLSEKLLDYFIENGDVEDIMEFVRSSKYNITEDELVLRVTEDKYAILCERLILVMTKQSEKENKIGHYIYDCFIDLKDTTFLNALLSKVGCDPSLITMQTESSTEVDIKESKNNKDDRQTVMNAYQTPTSYNFDKKQNKSEEAPTIIFYSPPQMIAMIEHLTRTGKIPGFMSRMSQILWSCTD</sequence>
<dbReference type="OrthoDB" id="10247604at2759"/>
<organism evidence="1 2">
    <name type="scientific">Mytilus edulis</name>
    <name type="common">Blue mussel</name>
    <dbReference type="NCBI Taxonomy" id="6550"/>
    <lineage>
        <taxon>Eukaryota</taxon>
        <taxon>Metazoa</taxon>
        <taxon>Spiralia</taxon>
        <taxon>Lophotrochozoa</taxon>
        <taxon>Mollusca</taxon>
        <taxon>Bivalvia</taxon>
        <taxon>Autobranchia</taxon>
        <taxon>Pteriomorphia</taxon>
        <taxon>Mytilida</taxon>
        <taxon>Mytiloidea</taxon>
        <taxon>Mytilidae</taxon>
        <taxon>Mytilinae</taxon>
        <taxon>Mytilus</taxon>
    </lineage>
</organism>
<dbReference type="EMBL" id="CAJPWZ010000655">
    <property type="protein sequence ID" value="CAG2197831.1"/>
    <property type="molecule type" value="Genomic_DNA"/>
</dbReference>
<reference evidence="1" key="1">
    <citation type="submission" date="2021-03" db="EMBL/GenBank/DDBJ databases">
        <authorList>
            <person name="Bekaert M."/>
        </authorList>
    </citation>
    <scope>NUCLEOTIDE SEQUENCE</scope>
</reference>
<gene>
    <name evidence="1" type="ORF">MEDL_12650</name>
</gene>
<dbReference type="Proteomes" id="UP000683360">
    <property type="component" value="Unassembled WGS sequence"/>
</dbReference>
<name>A0A8S3QXZ0_MYTED</name>
<evidence type="ECO:0000313" key="2">
    <source>
        <dbReference type="Proteomes" id="UP000683360"/>
    </source>
</evidence>
<dbReference type="AlphaFoldDB" id="A0A8S3QXZ0"/>
<accession>A0A8S3QXZ0</accession>
<comment type="caution">
    <text evidence="1">The sequence shown here is derived from an EMBL/GenBank/DDBJ whole genome shotgun (WGS) entry which is preliminary data.</text>
</comment>
<proteinExistence type="predicted"/>
<protein>
    <submittedName>
        <fullName evidence="1">Uncharacterized protein</fullName>
    </submittedName>
</protein>
<evidence type="ECO:0000313" key="1">
    <source>
        <dbReference type="EMBL" id="CAG2197831.1"/>
    </source>
</evidence>